<name>F4LUJ3_TEPAE</name>
<dbReference type="EMBL" id="HF563609">
    <property type="protein sequence ID" value="CCP27611.1"/>
    <property type="molecule type" value="Genomic_DNA"/>
</dbReference>
<dbReference type="OrthoDB" id="9815089at2"/>
<evidence type="ECO:0000313" key="11">
    <source>
        <dbReference type="Proteomes" id="UP000010802"/>
    </source>
</evidence>
<feature type="transmembrane region" description="Helical" evidence="9">
    <location>
        <begin position="184"/>
        <end position="204"/>
    </location>
</feature>
<evidence type="ECO:0000256" key="7">
    <source>
        <dbReference type="ARBA" id="ARBA00022989"/>
    </source>
</evidence>
<feature type="transmembrane region" description="Helical" evidence="9">
    <location>
        <begin position="95"/>
        <end position="117"/>
    </location>
</feature>
<protein>
    <submittedName>
        <fullName evidence="10">Phosphotransferase system PTS sorbose-specific IIC subunit</fullName>
    </submittedName>
</protein>
<dbReference type="Pfam" id="PF03609">
    <property type="entry name" value="EII-Sor"/>
    <property type="match status" value="1"/>
</dbReference>
<evidence type="ECO:0000256" key="5">
    <source>
        <dbReference type="ARBA" id="ARBA00022683"/>
    </source>
</evidence>
<dbReference type="Proteomes" id="UP000010802">
    <property type="component" value="Chromosome"/>
</dbReference>
<feature type="transmembrane region" description="Helical" evidence="9">
    <location>
        <begin position="211"/>
        <end position="239"/>
    </location>
</feature>
<dbReference type="KEGG" id="tae:TepiRe1_2737"/>
<dbReference type="GO" id="GO:0009401">
    <property type="term" value="P:phosphoenolpyruvate-dependent sugar phosphotransferase system"/>
    <property type="evidence" value="ECO:0007669"/>
    <property type="project" value="UniProtKB-KW"/>
</dbReference>
<dbReference type="STRING" id="1209989.TepRe1_2539"/>
<dbReference type="PANTHER" id="PTHR32502:SF8">
    <property type="entry name" value="N-ACETYLGALACTOSAMINE PERMEASE IIC COMPONENT 1"/>
    <property type="match status" value="1"/>
</dbReference>
<dbReference type="eggNOG" id="COG3715">
    <property type="taxonomic scope" value="Bacteria"/>
</dbReference>
<organism evidence="10 11">
    <name type="scientific">Tepidanaerobacter acetatoxydans (strain DSM 21804 / JCM 16047 / Re1)</name>
    <dbReference type="NCBI Taxonomy" id="1209989"/>
    <lineage>
        <taxon>Bacteria</taxon>
        <taxon>Bacillati</taxon>
        <taxon>Bacillota</taxon>
        <taxon>Clostridia</taxon>
        <taxon>Thermosediminibacterales</taxon>
        <taxon>Tepidanaerobacteraceae</taxon>
        <taxon>Tepidanaerobacter</taxon>
    </lineage>
</organism>
<evidence type="ECO:0000256" key="4">
    <source>
        <dbReference type="ARBA" id="ARBA00022597"/>
    </source>
</evidence>
<keyword evidence="10" id="KW-0808">Transferase</keyword>
<dbReference type="GO" id="GO:0016740">
    <property type="term" value="F:transferase activity"/>
    <property type="evidence" value="ECO:0007669"/>
    <property type="project" value="UniProtKB-KW"/>
</dbReference>
<keyword evidence="2" id="KW-0813">Transport</keyword>
<keyword evidence="5" id="KW-0598">Phosphotransferase system</keyword>
<dbReference type="InterPro" id="IPR004700">
    <property type="entry name" value="PTS_IIC_man"/>
</dbReference>
<evidence type="ECO:0000313" key="10">
    <source>
        <dbReference type="EMBL" id="CCP27611.1"/>
    </source>
</evidence>
<evidence type="ECO:0000256" key="9">
    <source>
        <dbReference type="SAM" id="Phobius"/>
    </source>
</evidence>
<keyword evidence="3" id="KW-1003">Cell membrane</keyword>
<comment type="subcellular location">
    <subcellularLocation>
        <location evidence="1">Cell membrane</location>
        <topology evidence="1">Multi-pass membrane protein</topology>
    </subcellularLocation>
</comment>
<dbReference type="HOGENOM" id="CLU_069101_3_1_9"/>
<accession>F4LUJ3</accession>
<reference evidence="11" key="1">
    <citation type="journal article" date="2013" name="Genome Announc.">
        <title>First genome sequence of a syntrophic acetate-oxidizing bacterium, Tepidanaerobacter acetatoxydans strain Re1.</title>
        <authorList>
            <person name="Manzoor S."/>
            <person name="Bongcam-Rudloff E."/>
            <person name="Schnurer A."/>
            <person name="Muller B."/>
        </authorList>
    </citation>
    <scope>NUCLEOTIDE SEQUENCE [LARGE SCALE GENOMIC DNA]</scope>
    <source>
        <strain evidence="11">Re1</strain>
    </source>
</reference>
<dbReference type="PANTHER" id="PTHR32502">
    <property type="entry name" value="N-ACETYLGALACTOSAMINE PERMEASE II COMPONENT-RELATED"/>
    <property type="match status" value="1"/>
</dbReference>
<keyword evidence="7 9" id="KW-1133">Transmembrane helix</keyword>
<dbReference type="InterPro" id="IPR050303">
    <property type="entry name" value="GatZ_KbaZ_carbometab"/>
</dbReference>
<keyword evidence="6 9" id="KW-0812">Transmembrane</keyword>
<evidence type="ECO:0000256" key="8">
    <source>
        <dbReference type="ARBA" id="ARBA00023136"/>
    </source>
</evidence>
<accession>L0S378</accession>
<evidence type="ECO:0000256" key="6">
    <source>
        <dbReference type="ARBA" id="ARBA00022692"/>
    </source>
</evidence>
<dbReference type="KEGG" id="tep:TepRe1_2539"/>
<keyword evidence="4" id="KW-0762">Sugar transport</keyword>
<dbReference type="PATRIC" id="fig|1209989.3.peg.3135"/>
<evidence type="ECO:0000256" key="2">
    <source>
        <dbReference type="ARBA" id="ARBA00022448"/>
    </source>
</evidence>
<dbReference type="PROSITE" id="PS51106">
    <property type="entry name" value="PTS_EIIC_TYPE_4"/>
    <property type="match status" value="1"/>
</dbReference>
<evidence type="ECO:0000256" key="1">
    <source>
        <dbReference type="ARBA" id="ARBA00004651"/>
    </source>
</evidence>
<gene>
    <name evidence="10" type="ordered locus">TEPIRE1_2737</name>
</gene>
<dbReference type="GO" id="GO:0005886">
    <property type="term" value="C:plasma membrane"/>
    <property type="evidence" value="ECO:0007669"/>
    <property type="project" value="UniProtKB-SubCell"/>
</dbReference>
<sequence length="251" mass="26522">MNISFMQALMVGVVCWLAHSAVLGYSICGSMWSPIVLGFPVGLIIGNVPEAMKVAACVQLPYLGITGAGLALPSDAILAGTVGTALAVLTGVSPQAAVTLAVPIGLLGILLHQVRMGTNAIWQHMMDQYAEKGDGSKFFLFHVIIPQAMLFVLYGIPTFLAVYYGNTAVQALLNAIPERLMHSLEVIGGMMPAVGIALSMRVIGKKSILPYFFVGFLLTQYMNLGILPVAVLATCIAFINLELKGGLNNGN</sequence>
<keyword evidence="8 9" id="KW-0472">Membrane</keyword>
<feature type="transmembrane region" description="Helical" evidence="9">
    <location>
        <begin position="30"/>
        <end position="48"/>
    </location>
</feature>
<feature type="transmembrane region" description="Helical" evidence="9">
    <location>
        <begin position="60"/>
        <end position="89"/>
    </location>
</feature>
<evidence type="ECO:0000256" key="3">
    <source>
        <dbReference type="ARBA" id="ARBA00022475"/>
    </source>
</evidence>
<feature type="transmembrane region" description="Helical" evidence="9">
    <location>
        <begin position="138"/>
        <end position="164"/>
    </location>
</feature>
<proteinExistence type="predicted"/>
<dbReference type="AlphaFoldDB" id="F4LUJ3"/>
<keyword evidence="11" id="KW-1185">Reference proteome</keyword>